<dbReference type="PRINTS" id="PR00080">
    <property type="entry name" value="SDRFAMILY"/>
</dbReference>
<dbReference type="PRINTS" id="PR00081">
    <property type="entry name" value="GDHRDH"/>
</dbReference>
<dbReference type="SUPFAM" id="SSF57997">
    <property type="entry name" value="Tropomyosin"/>
    <property type="match status" value="1"/>
</dbReference>
<evidence type="ECO:0000313" key="4">
    <source>
        <dbReference type="EMBL" id="TIC02570.1"/>
    </source>
</evidence>
<dbReference type="InterPro" id="IPR002347">
    <property type="entry name" value="SDR_fam"/>
</dbReference>
<accession>A0A4T0R116</accession>
<evidence type="ECO:0000313" key="6">
    <source>
        <dbReference type="EMBL" id="TIC66367.1"/>
    </source>
</evidence>
<evidence type="ECO:0000313" key="9">
    <source>
        <dbReference type="Proteomes" id="UP000307169"/>
    </source>
</evidence>
<sequence>MGLARTPPKLQFKRDGSFDQEVDDHLRDIQPDNQLESLPVERDITPTTNEDVEYLKRQVNMLSTRNKELTQSKFDLQLLLENTLNEERNARKLESDAMIAHINKQRDLHKTTLGKWKNELAIQTANREEIERRYLATEEELDNTLDQLDSLKDNVSSLEAKISEIETSHKKELDKHKKDFKILEEKRKKDAAAYEEKIVTLKDQSNRKDLDRKIQRYQAKIDSLETDVDTLKDKLETAKEDQAELEQADATISDLRRSLEKAQKEAKSSKSDRSLERKLKSAENECDRLKDDLRHLENSIDRRVRDKIEELNEGLDVRTLQKQLNKQKDKAATILADLKEAEKSRMRAEKEIKLLKEDTSTADEERERADRAERKVKKLEQQLQEATRRKDDSDDEPVRPKLSKKPTKSSIIESDDDIEEERPSKSSKLAQRKKRRSETDDEEIEPPKAKRPTKDASSKESKRAPREREREREEPPKKSKKKLNIFGGDPAMPQKSGADNGVFGLPDILSPVKSKSAAAKPAIVQQLDVTDSPDIIEKKVKEAINFFGRVDVLVNNAGYSQAGCFEELTDEEIRKQFDTNVFGPVKLTKAFLPYFRSTQTESVICAISSAVGITALPLISAYSSSKFALEGFFEGLDGEIRGSDLPIRVSIIEPGMFKTDFISNVQKAQTQIGQYDSLRQQSMTRMVETLSKAGDAAIGAKLIADALLKEGFAANKDIPLRLPIGTDSVETSVSKFKQTSDIFSEWRPFAAESDPKA</sequence>
<dbReference type="Proteomes" id="UP000307169">
    <property type="component" value="Unassembled WGS sequence"/>
</dbReference>
<reference evidence="8 9" key="1">
    <citation type="submission" date="2019-03" db="EMBL/GenBank/DDBJ databases">
        <title>Sequencing 25 genomes of Wallemia mellicola.</title>
        <authorList>
            <person name="Gostincar C."/>
        </authorList>
    </citation>
    <scope>NUCLEOTIDE SEQUENCE [LARGE SCALE GENOMIC DNA]</scope>
    <source>
        <strain evidence="4 9">EXF-1262</strain>
        <strain evidence="7 10">EXF-1274</strain>
        <strain evidence="6 11">EXF-757</strain>
        <strain evidence="5 8">EXF-8738</strain>
    </source>
</reference>
<dbReference type="EMBL" id="SPRH01000011">
    <property type="protein sequence ID" value="TIC02570.1"/>
    <property type="molecule type" value="Genomic_DNA"/>
</dbReference>
<dbReference type="EMBL" id="SPRW01000008">
    <property type="protein sequence ID" value="TIC68728.1"/>
    <property type="molecule type" value="Genomic_DNA"/>
</dbReference>
<proteinExistence type="inferred from homology"/>
<evidence type="ECO:0000256" key="3">
    <source>
        <dbReference type="SAM" id="MobiDB-lite"/>
    </source>
</evidence>
<dbReference type="SUPFAM" id="SSF51735">
    <property type="entry name" value="NAD(P)-binding Rossmann-fold domains"/>
    <property type="match status" value="1"/>
</dbReference>
<dbReference type="PANTHER" id="PTHR43976:SF16">
    <property type="entry name" value="SHORT-CHAIN DEHYDROGENASE_REDUCTASE FAMILY PROTEIN"/>
    <property type="match status" value="1"/>
</dbReference>
<feature type="region of interest" description="Disordered" evidence="3">
    <location>
        <begin position="260"/>
        <end position="281"/>
    </location>
</feature>
<dbReference type="Gene3D" id="1.20.5.170">
    <property type="match status" value="1"/>
</dbReference>
<comment type="caution">
    <text evidence="7">The sequence shown here is derived from an EMBL/GenBank/DDBJ whole genome shotgun (WGS) entry which is preliminary data.</text>
</comment>
<evidence type="ECO:0000313" key="7">
    <source>
        <dbReference type="EMBL" id="TIC68728.1"/>
    </source>
</evidence>
<dbReference type="Pfam" id="PF00106">
    <property type="entry name" value="adh_short"/>
    <property type="match status" value="1"/>
</dbReference>
<evidence type="ECO:0000256" key="1">
    <source>
        <dbReference type="ARBA" id="ARBA00006484"/>
    </source>
</evidence>
<evidence type="ECO:0000256" key="2">
    <source>
        <dbReference type="ARBA" id="ARBA00023002"/>
    </source>
</evidence>
<organism evidence="7 10">
    <name type="scientific">Wallemia mellicola</name>
    <dbReference type="NCBI Taxonomy" id="1708541"/>
    <lineage>
        <taxon>Eukaryota</taxon>
        <taxon>Fungi</taxon>
        <taxon>Dikarya</taxon>
        <taxon>Basidiomycota</taxon>
        <taxon>Wallemiomycotina</taxon>
        <taxon>Wallemiomycetes</taxon>
        <taxon>Wallemiales</taxon>
        <taxon>Wallemiaceae</taxon>
        <taxon>Wallemia</taxon>
    </lineage>
</organism>
<name>A0A4T0R116_9BASI</name>
<dbReference type="Proteomes" id="UP000305647">
    <property type="component" value="Unassembled WGS sequence"/>
</dbReference>
<evidence type="ECO:0000313" key="11">
    <source>
        <dbReference type="Proteomes" id="UP000310708"/>
    </source>
</evidence>
<dbReference type="Proteomes" id="UP000309601">
    <property type="component" value="Unassembled WGS sequence"/>
</dbReference>
<comment type="similarity">
    <text evidence="1">Belongs to the short-chain dehydrogenases/reductases (SDR) family.</text>
</comment>
<evidence type="ECO:0008006" key="12">
    <source>
        <dbReference type="Google" id="ProtNLM"/>
    </source>
</evidence>
<dbReference type="Proteomes" id="UP000310708">
    <property type="component" value="Unassembled WGS sequence"/>
</dbReference>
<protein>
    <recommendedName>
        <fullName evidence="12">NAD(P)-binding protein</fullName>
    </recommendedName>
</protein>
<dbReference type="InterPro" id="IPR051911">
    <property type="entry name" value="SDR_oxidoreductase"/>
</dbReference>
<feature type="compositionally biased region" description="Basic and acidic residues" evidence="3">
    <location>
        <begin position="445"/>
        <end position="477"/>
    </location>
</feature>
<dbReference type="EMBL" id="SPRX01000017">
    <property type="protein sequence ID" value="TIC66367.1"/>
    <property type="molecule type" value="Genomic_DNA"/>
</dbReference>
<dbReference type="Gene3D" id="3.40.50.720">
    <property type="entry name" value="NAD(P)-binding Rossmann-like Domain"/>
    <property type="match status" value="1"/>
</dbReference>
<feature type="compositionally biased region" description="Basic and acidic residues" evidence="3">
    <location>
        <begin position="386"/>
        <end position="399"/>
    </location>
</feature>
<evidence type="ECO:0000313" key="10">
    <source>
        <dbReference type="Proteomes" id="UP000309601"/>
    </source>
</evidence>
<feature type="compositionally biased region" description="Basic and acidic residues" evidence="3">
    <location>
        <begin position="352"/>
        <end position="373"/>
    </location>
</feature>
<gene>
    <name evidence="6" type="ORF">E3Q01_01717</name>
    <name evidence="7" type="ORF">E3Q02_01078</name>
    <name evidence="5" type="ORF">E3Q10_01593</name>
    <name evidence="4" type="ORF">E3Q17_01349</name>
</gene>
<dbReference type="GO" id="GO:0016491">
    <property type="term" value="F:oxidoreductase activity"/>
    <property type="evidence" value="ECO:0007669"/>
    <property type="project" value="UniProtKB-KW"/>
</dbReference>
<dbReference type="AlphaFoldDB" id="A0A4T0R116"/>
<evidence type="ECO:0000313" key="8">
    <source>
        <dbReference type="Proteomes" id="UP000305647"/>
    </source>
</evidence>
<dbReference type="PANTHER" id="PTHR43976">
    <property type="entry name" value="SHORT CHAIN DEHYDROGENASE"/>
    <property type="match status" value="1"/>
</dbReference>
<dbReference type="InterPro" id="IPR036291">
    <property type="entry name" value="NAD(P)-bd_dom_sf"/>
</dbReference>
<evidence type="ECO:0000313" key="5">
    <source>
        <dbReference type="EMBL" id="TIC31451.1"/>
    </source>
</evidence>
<dbReference type="EMBL" id="SPRO01000012">
    <property type="protein sequence ID" value="TIC31451.1"/>
    <property type="molecule type" value="Genomic_DNA"/>
</dbReference>
<feature type="region of interest" description="Disordered" evidence="3">
    <location>
        <begin position="352"/>
        <end position="493"/>
    </location>
</feature>
<keyword evidence="2" id="KW-0560">Oxidoreductase</keyword>